<dbReference type="PROSITE" id="PS52016">
    <property type="entry name" value="TONB_DEPENDENT_REC_3"/>
    <property type="match status" value="1"/>
</dbReference>
<dbReference type="PANTHER" id="PTHR47234">
    <property type="match status" value="1"/>
</dbReference>
<evidence type="ECO:0000256" key="8">
    <source>
        <dbReference type="PROSITE-ProRule" id="PRU01360"/>
    </source>
</evidence>
<dbReference type="PANTHER" id="PTHR47234:SF2">
    <property type="entry name" value="TONB-DEPENDENT RECEPTOR"/>
    <property type="match status" value="1"/>
</dbReference>
<evidence type="ECO:0000259" key="10">
    <source>
        <dbReference type="Pfam" id="PF00593"/>
    </source>
</evidence>
<evidence type="ECO:0000256" key="2">
    <source>
        <dbReference type="ARBA" id="ARBA00022448"/>
    </source>
</evidence>
<feature type="domain" description="TonB-dependent receptor plug" evidence="11">
    <location>
        <begin position="66"/>
        <end position="181"/>
    </location>
</feature>
<evidence type="ECO:0000313" key="13">
    <source>
        <dbReference type="EMBL" id="NHK26416.1"/>
    </source>
</evidence>
<evidence type="ECO:0000256" key="1">
    <source>
        <dbReference type="ARBA" id="ARBA00004571"/>
    </source>
</evidence>
<dbReference type="Gene3D" id="2.40.170.20">
    <property type="entry name" value="TonB-dependent receptor, beta-barrel domain"/>
    <property type="match status" value="1"/>
</dbReference>
<keyword evidence="12" id="KW-0675">Receptor</keyword>
<keyword evidence="7 8" id="KW-0998">Cell outer membrane</keyword>
<keyword evidence="5 9" id="KW-0798">TonB box</keyword>
<evidence type="ECO:0000256" key="7">
    <source>
        <dbReference type="ARBA" id="ARBA00023237"/>
    </source>
</evidence>
<keyword evidence="6 8" id="KW-0472">Membrane</keyword>
<evidence type="ECO:0000256" key="3">
    <source>
        <dbReference type="ARBA" id="ARBA00022452"/>
    </source>
</evidence>
<dbReference type="EMBL" id="BMGZ01000001">
    <property type="protein sequence ID" value="GGH92271.1"/>
    <property type="molecule type" value="Genomic_DNA"/>
</dbReference>
<gene>
    <name evidence="13" type="ORF">FF098_000680</name>
    <name evidence="12" type="ORF">GCM10011355_01370</name>
</gene>
<evidence type="ECO:0000313" key="14">
    <source>
        <dbReference type="Proteomes" id="UP000621856"/>
    </source>
</evidence>
<dbReference type="Pfam" id="PF07715">
    <property type="entry name" value="Plug"/>
    <property type="match status" value="1"/>
</dbReference>
<comment type="similarity">
    <text evidence="8 9">Belongs to the TonB-dependent receptor family.</text>
</comment>
<evidence type="ECO:0000256" key="6">
    <source>
        <dbReference type="ARBA" id="ARBA00023136"/>
    </source>
</evidence>
<protein>
    <submittedName>
        <fullName evidence="12">TonB-dependent receptor</fullName>
    </submittedName>
</protein>
<dbReference type="InterPro" id="IPR037066">
    <property type="entry name" value="Plug_dom_sf"/>
</dbReference>
<evidence type="ECO:0000256" key="4">
    <source>
        <dbReference type="ARBA" id="ARBA00022692"/>
    </source>
</evidence>
<organism evidence="12 14">
    <name type="scientific">Aquisalinus luteolus</name>
    <dbReference type="NCBI Taxonomy" id="1566827"/>
    <lineage>
        <taxon>Bacteria</taxon>
        <taxon>Pseudomonadati</taxon>
        <taxon>Pseudomonadota</taxon>
        <taxon>Alphaproteobacteria</taxon>
        <taxon>Parvularculales</taxon>
        <taxon>Parvularculaceae</taxon>
        <taxon>Aquisalinus</taxon>
    </lineage>
</organism>
<evidence type="ECO:0000256" key="9">
    <source>
        <dbReference type="RuleBase" id="RU003357"/>
    </source>
</evidence>
<dbReference type="InterPro" id="IPR036942">
    <property type="entry name" value="Beta-barrel_TonB_sf"/>
</dbReference>
<feature type="domain" description="TonB-dependent receptor-like beta-barrel" evidence="10">
    <location>
        <begin position="441"/>
        <end position="998"/>
    </location>
</feature>
<keyword evidence="2 8" id="KW-0813">Transport</keyword>
<accession>A0A8J3A069</accession>
<reference evidence="12" key="3">
    <citation type="submission" date="2020-09" db="EMBL/GenBank/DDBJ databases">
        <authorList>
            <person name="Sun Q."/>
            <person name="Zhou Y."/>
        </authorList>
    </citation>
    <scope>NUCLEOTIDE SEQUENCE</scope>
    <source>
        <strain evidence="12">CGMCC 1.14984</strain>
    </source>
</reference>
<dbReference type="InterPro" id="IPR012910">
    <property type="entry name" value="Plug_dom"/>
</dbReference>
<evidence type="ECO:0000313" key="15">
    <source>
        <dbReference type="Proteomes" id="UP000818603"/>
    </source>
</evidence>
<dbReference type="GO" id="GO:0009279">
    <property type="term" value="C:cell outer membrane"/>
    <property type="evidence" value="ECO:0007669"/>
    <property type="project" value="UniProtKB-SubCell"/>
</dbReference>
<proteinExistence type="inferred from homology"/>
<evidence type="ECO:0000256" key="5">
    <source>
        <dbReference type="ARBA" id="ARBA00023077"/>
    </source>
</evidence>
<sequence length="1036" mass="110377">MRGRAVNQRSHTSDYRKVLLGGSALIIASLALGSTAYAQEDSDTETAASSDVITITGSRLATRGFDTPTPVSTVDEEEYVLSGTQNPENLLLDTPQFTGNQLEGPKANTVQAGSPVGVSTLNLRNFGATRNLVLVNGRRFAISGPAMTTDINTIPAALIQRTEVVTGGSSAVYGSDAITGVVNFVLKDDFEGIELNAQSTWDEPTGTPTYNIDLTMGGNFDNGRGNLTASIGYLNRGGMTYEERGGFAVPGLSDGCVTTASYSDNGPGTPLAVPAGQTCEQAGGRLGFITGGSSAIPNGRIGGLPTFGSAQSDPQFDAALAAAGLQNMGSIGAIFGDNGQDLRPFLDPDDRFDLSPNSFLVTPQERWMGNVFGRYEVNDKVEAYIEAHYSNNVANVQIAPTNATGNFLVDVDNPYVSQEVRDIFQLLDERETGPRDISRGTLTLTTTPNDGLAIINYNRRFSDLPTRYADSDHSVFRTAIGARGDLGDLSDSFLRELSYDAYYTYAKTSETIVQTGSVSLSAIQRSMLSQNGNDPLLNPFGQNISEAAADAIGLSSVSKIDAEQEVIVASLTGVAFDMPAGPVDFAAGVEWRDASASYTPDEYLSSGDVSGWNAAEATSGSQSVTEIFGEARVPLITAQPFVEQLNLNGAFRYSKYDLEGVDGVWTYSTGVEWAVTSDLSFRGQFQHAIRAPNVGELYGGQGTDGPTAVDPCSSRAAPSDQTATVRALCEATGVPAGSVFDISVQPSPFITQVRGGNPELSPEESDTQTFGVIWQPSQISGLSLSLDYFDIELEDAIAPLGGGSVQGVLDLCYNTIQDADSVYCQAINRDASTGEITGPRFVYTTNANIGGIETSGFDFQGRYTFDTDWGLGNEGSNWELSTSWTYTDEFVVTPIQDLPEIQNSCVGAWGGTCGQPLPELKGTTRLTWNSGPSTLSVRARYLGELTHDSIVVPRERGETPPSADTMTTPTIDSYVYWDLTGGYELGENTRFTAGIRNLLDEEPPVLGSFQQGGANTIPATYDVQGRVFFASVNKRF</sequence>
<dbReference type="Proteomes" id="UP000621856">
    <property type="component" value="Unassembled WGS sequence"/>
</dbReference>
<reference evidence="13 15" key="2">
    <citation type="submission" date="2020-02" db="EMBL/GenBank/DDBJ databases">
        <title>Genome sequence of Parvularcula flava strain NH6-79.</title>
        <authorList>
            <person name="Abdul Karim M.H."/>
            <person name="Lam M.Q."/>
            <person name="Chen S.J."/>
            <person name="Yahya A."/>
            <person name="Shahir S."/>
            <person name="Shamsir M.S."/>
            <person name="Chong C.S."/>
        </authorList>
    </citation>
    <scope>NUCLEOTIDE SEQUENCE [LARGE SCALE GENOMIC DNA]</scope>
    <source>
        <strain evidence="13 15">NH6-79</strain>
    </source>
</reference>
<dbReference type="AlphaFoldDB" id="A0A8J3A069"/>
<evidence type="ECO:0000313" key="12">
    <source>
        <dbReference type="EMBL" id="GGH92271.1"/>
    </source>
</evidence>
<dbReference type="EMBL" id="VCJR02000001">
    <property type="protein sequence ID" value="NHK26416.1"/>
    <property type="molecule type" value="Genomic_DNA"/>
</dbReference>
<reference evidence="12" key="1">
    <citation type="journal article" date="2014" name="Int. J. Syst. Evol. Microbiol.">
        <title>Complete genome sequence of Corynebacterium casei LMG S-19264T (=DSM 44701T), isolated from a smear-ripened cheese.</title>
        <authorList>
            <consortium name="US DOE Joint Genome Institute (JGI-PGF)"/>
            <person name="Walter F."/>
            <person name="Albersmeier A."/>
            <person name="Kalinowski J."/>
            <person name="Ruckert C."/>
        </authorList>
    </citation>
    <scope>NUCLEOTIDE SEQUENCE</scope>
    <source>
        <strain evidence="12">CGMCC 1.14984</strain>
    </source>
</reference>
<dbReference type="Pfam" id="PF00593">
    <property type="entry name" value="TonB_dep_Rec_b-barrel"/>
    <property type="match status" value="1"/>
</dbReference>
<evidence type="ECO:0000259" key="11">
    <source>
        <dbReference type="Pfam" id="PF07715"/>
    </source>
</evidence>
<dbReference type="Proteomes" id="UP000818603">
    <property type="component" value="Unassembled WGS sequence"/>
</dbReference>
<comment type="subcellular location">
    <subcellularLocation>
        <location evidence="1 8">Cell outer membrane</location>
        <topology evidence="1 8">Multi-pass membrane protein</topology>
    </subcellularLocation>
</comment>
<dbReference type="InterPro" id="IPR000531">
    <property type="entry name" value="Beta-barrel_TonB"/>
</dbReference>
<name>A0A8J3A069_9PROT</name>
<keyword evidence="15" id="KW-1185">Reference proteome</keyword>
<keyword evidence="4 8" id="KW-0812">Transmembrane</keyword>
<dbReference type="SUPFAM" id="SSF56935">
    <property type="entry name" value="Porins"/>
    <property type="match status" value="1"/>
</dbReference>
<dbReference type="Gene3D" id="2.170.130.10">
    <property type="entry name" value="TonB-dependent receptor, plug domain"/>
    <property type="match status" value="1"/>
</dbReference>
<dbReference type="InterPro" id="IPR039426">
    <property type="entry name" value="TonB-dep_rcpt-like"/>
</dbReference>
<comment type="caution">
    <text evidence="12">The sequence shown here is derived from an EMBL/GenBank/DDBJ whole genome shotgun (WGS) entry which is preliminary data.</text>
</comment>
<keyword evidence="3 8" id="KW-1134">Transmembrane beta strand</keyword>